<keyword evidence="3" id="KW-0378">Hydrolase</keyword>
<dbReference type="Gene3D" id="2.60.40.380">
    <property type="entry name" value="Purple acid phosphatase-like, N-terminal"/>
    <property type="match status" value="1"/>
</dbReference>
<evidence type="ECO:0000256" key="3">
    <source>
        <dbReference type="ARBA" id="ARBA00022801"/>
    </source>
</evidence>
<dbReference type="GO" id="GO:0016020">
    <property type="term" value="C:membrane"/>
    <property type="evidence" value="ECO:0007669"/>
    <property type="project" value="InterPro"/>
</dbReference>
<dbReference type="CDD" id="cd00063">
    <property type="entry name" value="FN3"/>
    <property type="match status" value="4"/>
</dbReference>
<dbReference type="FunFam" id="2.60.40.10:FF:001114">
    <property type="entry name" value="Chitinase A1"/>
    <property type="match status" value="3"/>
</dbReference>
<evidence type="ECO:0000313" key="13">
    <source>
        <dbReference type="EMBL" id="EZH73722.1"/>
    </source>
</evidence>
<feature type="domain" description="Fibronectin type-III" evidence="12">
    <location>
        <begin position="528"/>
        <end position="613"/>
    </location>
</feature>
<proteinExistence type="inferred from homology"/>
<dbReference type="Pfam" id="PF16656">
    <property type="entry name" value="Pur_ac_phosph_N"/>
    <property type="match status" value="1"/>
</dbReference>
<dbReference type="InterPro" id="IPR023828">
    <property type="entry name" value="Peptidase_S8_Ser-AS"/>
</dbReference>
<evidence type="ECO:0008006" key="15">
    <source>
        <dbReference type="Google" id="ProtNLM"/>
    </source>
</evidence>
<feature type="domain" description="Fibronectin type-III" evidence="12">
    <location>
        <begin position="1060"/>
        <end position="1145"/>
    </location>
</feature>
<dbReference type="SUPFAM" id="SSF49265">
    <property type="entry name" value="Fibronectin type III"/>
    <property type="match status" value="2"/>
</dbReference>
<dbReference type="Proteomes" id="UP000023541">
    <property type="component" value="Unassembled WGS sequence"/>
</dbReference>
<dbReference type="STRING" id="1317122.ATO12_17455"/>
<feature type="chain" id="PRO_5001517438" description="Peptidase S8" evidence="10">
    <location>
        <begin position="23"/>
        <end position="1984"/>
    </location>
</feature>
<dbReference type="InterPro" id="IPR015500">
    <property type="entry name" value="Peptidase_S8_subtilisin-rel"/>
</dbReference>
<organism evidence="13 14">
    <name type="scientific">Aquimarina atlantica</name>
    <dbReference type="NCBI Taxonomy" id="1317122"/>
    <lineage>
        <taxon>Bacteria</taxon>
        <taxon>Pseudomonadati</taxon>
        <taxon>Bacteroidota</taxon>
        <taxon>Flavobacteriia</taxon>
        <taxon>Flavobacteriales</taxon>
        <taxon>Flavobacteriaceae</taxon>
        <taxon>Aquimarina</taxon>
    </lineage>
</organism>
<evidence type="ECO:0000259" key="12">
    <source>
        <dbReference type="PROSITE" id="PS50853"/>
    </source>
</evidence>
<evidence type="ECO:0000256" key="8">
    <source>
        <dbReference type="PROSITE-ProRule" id="PRU01240"/>
    </source>
</evidence>
<dbReference type="PROSITE" id="PS51892">
    <property type="entry name" value="SUBTILASE"/>
    <property type="match status" value="1"/>
</dbReference>
<dbReference type="PROSITE" id="PS00138">
    <property type="entry name" value="SUBTILASE_SER"/>
    <property type="match status" value="1"/>
</dbReference>
<dbReference type="InterPro" id="IPR008963">
    <property type="entry name" value="Purple_acid_Pase-like_N"/>
</dbReference>
<dbReference type="eggNOG" id="COG1404">
    <property type="taxonomic scope" value="Bacteria"/>
</dbReference>
<dbReference type="InterPro" id="IPR029052">
    <property type="entry name" value="Metallo-depent_PP-like"/>
</dbReference>
<dbReference type="InterPro" id="IPR013320">
    <property type="entry name" value="ConA-like_dom_sf"/>
</dbReference>
<dbReference type="EMBL" id="AQRA01000005">
    <property type="protein sequence ID" value="EZH73722.1"/>
    <property type="molecule type" value="Genomic_DNA"/>
</dbReference>
<dbReference type="SUPFAM" id="SSF56300">
    <property type="entry name" value="Metallo-dependent phosphatases"/>
    <property type="match status" value="1"/>
</dbReference>
<evidence type="ECO:0000256" key="10">
    <source>
        <dbReference type="SAM" id="SignalP"/>
    </source>
</evidence>
<dbReference type="Pfam" id="PF18998">
    <property type="entry name" value="Flg_new_2"/>
    <property type="match status" value="1"/>
</dbReference>
<comment type="caution">
    <text evidence="8">Lacks conserved residue(s) required for the propagation of feature annotation.</text>
</comment>
<dbReference type="Gene3D" id="2.60.120.380">
    <property type="match status" value="1"/>
</dbReference>
<dbReference type="PANTHER" id="PTHR23282:SF101">
    <property type="entry name" value="MAM DOMAIN-CONTAINING PROTEIN"/>
    <property type="match status" value="1"/>
</dbReference>
<dbReference type="GO" id="GO:0003993">
    <property type="term" value="F:acid phosphatase activity"/>
    <property type="evidence" value="ECO:0007669"/>
    <property type="project" value="InterPro"/>
</dbReference>
<dbReference type="eggNOG" id="COG4733">
    <property type="taxonomic scope" value="Bacteria"/>
</dbReference>
<dbReference type="GO" id="GO:0006508">
    <property type="term" value="P:proteolysis"/>
    <property type="evidence" value="ECO:0007669"/>
    <property type="project" value="UniProtKB-KW"/>
</dbReference>
<dbReference type="GO" id="GO:0046872">
    <property type="term" value="F:metal ion binding"/>
    <property type="evidence" value="ECO:0007669"/>
    <property type="project" value="InterPro"/>
</dbReference>
<dbReference type="PRINTS" id="PR00723">
    <property type="entry name" value="SUBTILISIN"/>
</dbReference>
<dbReference type="InterPro" id="IPR051560">
    <property type="entry name" value="MAM_domain-containing"/>
</dbReference>
<feature type="signal peptide" evidence="10">
    <location>
        <begin position="1"/>
        <end position="22"/>
    </location>
</feature>
<dbReference type="InterPro" id="IPR036116">
    <property type="entry name" value="FN3_sf"/>
</dbReference>
<evidence type="ECO:0000313" key="14">
    <source>
        <dbReference type="Proteomes" id="UP000023541"/>
    </source>
</evidence>
<dbReference type="Gene3D" id="2.60.120.200">
    <property type="match status" value="3"/>
</dbReference>
<reference evidence="13 14" key="1">
    <citation type="submission" date="2014-04" db="EMBL/GenBank/DDBJ databases">
        <title>Aquimarina sp. 22II-S11-z7 Genome Sequencing.</title>
        <authorList>
            <person name="Lai Q."/>
        </authorList>
    </citation>
    <scope>NUCLEOTIDE SEQUENCE [LARGE SCALE GENOMIC DNA]</scope>
    <source>
        <strain evidence="13 14">22II-S11-z7</strain>
    </source>
</reference>
<dbReference type="InterPro" id="IPR036852">
    <property type="entry name" value="Peptidase_S8/S53_dom_sf"/>
</dbReference>
<feature type="compositionally biased region" description="Low complexity" evidence="9">
    <location>
        <begin position="149"/>
        <end position="159"/>
    </location>
</feature>
<dbReference type="InterPro" id="IPR008979">
    <property type="entry name" value="Galactose-bd-like_sf"/>
</dbReference>
<dbReference type="Pfam" id="PF18962">
    <property type="entry name" value="Por_Secre_tail"/>
    <property type="match status" value="1"/>
</dbReference>
<dbReference type="OrthoDB" id="9792152at2"/>
<dbReference type="InterPro" id="IPR003961">
    <property type="entry name" value="FN3_dom"/>
</dbReference>
<dbReference type="InterPro" id="IPR000209">
    <property type="entry name" value="Peptidase_S8/S53_dom"/>
</dbReference>
<dbReference type="NCBIfam" id="TIGR04183">
    <property type="entry name" value="Por_Secre_tail"/>
    <property type="match status" value="1"/>
</dbReference>
<dbReference type="PROSITE" id="PS50853">
    <property type="entry name" value="FN3"/>
    <property type="match status" value="4"/>
</dbReference>
<dbReference type="GO" id="GO:0004252">
    <property type="term" value="F:serine-type endopeptidase activity"/>
    <property type="evidence" value="ECO:0007669"/>
    <property type="project" value="InterPro"/>
</dbReference>
<dbReference type="InterPro" id="IPR000998">
    <property type="entry name" value="MAM_dom"/>
</dbReference>
<evidence type="ECO:0000259" key="11">
    <source>
        <dbReference type="PROSITE" id="PS50060"/>
    </source>
</evidence>
<dbReference type="GO" id="GO:0004553">
    <property type="term" value="F:hydrolase activity, hydrolyzing O-glycosyl compounds"/>
    <property type="evidence" value="ECO:0007669"/>
    <property type="project" value="UniProtKB-ARBA"/>
</dbReference>
<dbReference type="Pfam" id="PF00149">
    <property type="entry name" value="Metallophos"/>
    <property type="match status" value="1"/>
</dbReference>
<dbReference type="Pfam" id="PF00629">
    <property type="entry name" value="MAM"/>
    <property type="match status" value="3"/>
</dbReference>
<dbReference type="SMART" id="SM00137">
    <property type="entry name" value="MAM"/>
    <property type="match status" value="3"/>
</dbReference>
<keyword evidence="6" id="KW-0326">Glycosidase</keyword>
<dbReference type="InterPro" id="IPR013783">
    <property type="entry name" value="Ig-like_fold"/>
</dbReference>
<evidence type="ECO:0000256" key="2">
    <source>
        <dbReference type="ARBA" id="ARBA00022729"/>
    </source>
</evidence>
<gene>
    <name evidence="13" type="ORF">ATO12_17455</name>
</gene>
<dbReference type="InterPro" id="IPR004843">
    <property type="entry name" value="Calcineurin-like_PHP"/>
</dbReference>
<evidence type="ECO:0000256" key="9">
    <source>
        <dbReference type="SAM" id="MobiDB-lite"/>
    </source>
</evidence>
<dbReference type="Gene3D" id="3.60.21.10">
    <property type="match status" value="1"/>
</dbReference>
<dbReference type="Pfam" id="PF00041">
    <property type="entry name" value="fn3"/>
    <property type="match status" value="4"/>
</dbReference>
<sequence length="1984" mass="208410">MKSRKSIFLLIPFLLFSIFVNAQNQNDRENIKKQTNLQALQRIVDRSNNVNNANRAKIANQKVPLTKTTADGRLGVFYSFNEKGEAIYAYDDNVDAAASGRTNKIWTGGSSGLNLTGAGIEIGVWESGYARPTHQEFGGRASNGGDGGSVTSHGTHTGGTLIASGTDPAARGMASGATIKNYTASGMVTEAASFAAAGGILANNSNTPSGSAGVYDATARDMDEVTHNAPFYLHCKSAGNSGNTYGVVKTNQLAKNLLVVGNCNDVLNYTGPSSVSMSSSSSYGPSDDWRIKPDITNNGTTVYSSDSANDTDYGTKSGTSMSTPATAGTIALLQEHYKNINGVYMRAATAKGLIIDTADEMGANDGPDFASGWGLVNAERAAQVITNNGNTSIMDELTLNNGSTYTRTIISNGSTPLALTIVWNDPAGAIGSGNTPVLVNDLDVRVTGNNATYSPWVMVPNGSFNNYTDPAQKGDNFRDNVEKIDAVLAAGTYTVTVTHKGTLTNGSQDFSLIVNGVVVSADTQAPSAPANLAASTIGATTVDLSWTASTDNIGVTEYEIFQGGNSIGTSTTTSFNVTGLTASTTYSFTVKAKDAAGNVSGSSNVANVTTTATPACAGINSFPYGESFESDLGVWTNATGDDIDWTRDSGGTPSNGTGPASGQDGSFYLYTEASTNVTPAGSPNKVAILNSPCIDLTGVPNGSLEFGYHMQGTAMGNMEVLASTDDGVTYTSIWSRNGSQGDVWNQATVSLATYSGSVIKLQFKATTGSGWSSDIAIDNVKIISTTPDTQAPSAPANLTASTIGATTVDLSWTASTDNIGVTEYEIFQGGNSIGTSTTTSFNVTGLTASTTYSFTIKAKDAAGNVSGSSNVANVTTTATPACAGINSFPYGESFESDLGVWTNATGDDIDWTRDSGGTPSNGTGPASGQDGSFYLYTEASTNVTPAGSPNKVAILNSPCIDLTGVTNTSLEFGYHMQGTAMGNMEVLASTDDGVTYTSIWSRNGSQGDVWNQATVSLGTYSGSIIKLQFKATTGSGWSSDIAIDNIKIISTTPDTQAPSAPANLAASTIGATTVDLSWTASTDNIGVTEYEIFQGGNSIGTSTTTSFNVTGLTASTAYSFTVKAKDAAGNVSGSSNVANVTTTATPACAGINSFPYGESFESDLGVWTNATGDDIDWTRDSGGTPSNGTGPASGQDGSFYLYTEASTNVTPAGSPNKVALLNSPCIDLTGVPNGSLEFGYHMQGTAMGNMEVLASTDDGVTYTSIWSKNGSQGDAWNQATVSLATYSGSVIKLQFKATTGSGWSSDIAIDNVKIISIVPDTQAPTVPANLTASNIANTSVDLSWDASTDNTGVTGYDVYQDGASIGSSTSTTYSVNGLIANTTYSFTVRAKDAAGNVSGNSTAANVTTTNVVQYTLTTNTTGQGTVSGAGTYNTGTSVTVTATAASGWDFSGWSGDVSGNTNPTSVTMNADKTVTATFIETPVISTSTEKYRLTWRDNTSTTMVIGWNQVRGTNPVVHYGTTDFGSNAASYPFSKTVDRTVSSKGMNNNYARLTGLQADTAYYFVIKDSEGVSKRFWFKTAPSDPNTRLSIIAGGDSRNNRTPRQNANRLVAKIRPHAVLFGGDMTSSSSSSQWQNWFDDWQLTIGSDGRIIPVVAARGNHESSNDIRDLFDIPTAAGGEYYALSFGGNLIRTYTLNTEVTPAGTQGTWLANDLASNSANHTWAVAQYHRATRPHEPGKSEQNDQYEAWSKPFYTHAVQLVMESDSHVVKRTWPIKPSTGSGSDEGFVRVDTDPKRAIYVGEGCWGAPLRNASDTKNWTRAAGSFNQFKWLWIDKNKIELRTIKVDNASSVGQLSDNNLFVLPTNIDVWNPAGGSLVTIDNPHTIAAVAQRNDISLADENSFVEKKLEIHPNPIESGVLHIKYPNYAKANRSEAIIRDMFGRVVDKVYFTSETTTYAIDKLNAGVYFIVIKTRKGEESKKFIKR</sequence>
<evidence type="ECO:0000256" key="1">
    <source>
        <dbReference type="ARBA" id="ARBA00022670"/>
    </source>
</evidence>
<dbReference type="RefSeq" id="WP_081802060.1">
    <property type="nucleotide sequence ID" value="NZ_AQRA01000005.1"/>
</dbReference>
<keyword evidence="14" id="KW-1185">Reference proteome</keyword>
<keyword evidence="2 10" id="KW-0732">Signal</keyword>
<dbReference type="CDD" id="cd06263">
    <property type="entry name" value="MAM"/>
    <property type="match status" value="3"/>
</dbReference>
<dbReference type="eggNOG" id="COG3693">
    <property type="taxonomic scope" value="Bacteria"/>
</dbReference>
<evidence type="ECO:0000256" key="6">
    <source>
        <dbReference type="ARBA" id="ARBA00023295"/>
    </source>
</evidence>
<feature type="domain" description="MAM" evidence="11">
    <location>
        <begin position="624"/>
        <end position="791"/>
    </location>
</feature>
<keyword evidence="1" id="KW-0645">Protease</keyword>
<dbReference type="eggNOG" id="COG3227">
    <property type="taxonomic scope" value="Bacteria"/>
</dbReference>
<feature type="domain" description="MAM" evidence="11">
    <location>
        <begin position="1156"/>
        <end position="1314"/>
    </location>
</feature>
<dbReference type="Gene3D" id="3.40.50.200">
    <property type="entry name" value="Peptidase S8/S53 domain"/>
    <property type="match status" value="1"/>
</dbReference>
<evidence type="ECO:0000256" key="4">
    <source>
        <dbReference type="ARBA" id="ARBA00022825"/>
    </source>
</evidence>
<keyword evidence="4" id="KW-0720">Serine protease</keyword>
<comment type="caution">
    <text evidence="13">The sequence shown here is derived from an EMBL/GenBank/DDBJ whole genome shotgun (WGS) entry which is preliminary data.</text>
</comment>
<feature type="domain" description="Fibronectin type-III" evidence="12">
    <location>
        <begin position="1326"/>
        <end position="1411"/>
    </location>
</feature>
<name>A0A023BUL7_9FLAO</name>
<dbReference type="SMART" id="SM00060">
    <property type="entry name" value="FN3"/>
    <property type="match status" value="5"/>
</dbReference>
<dbReference type="PROSITE" id="PS50060">
    <property type="entry name" value="MAM_2"/>
    <property type="match status" value="3"/>
</dbReference>
<dbReference type="GO" id="GO:0000272">
    <property type="term" value="P:polysaccharide catabolic process"/>
    <property type="evidence" value="ECO:0007669"/>
    <property type="project" value="UniProtKB-KW"/>
</dbReference>
<dbReference type="Gene3D" id="2.60.40.10">
    <property type="entry name" value="Immunoglobulins"/>
    <property type="match status" value="4"/>
</dbReference>
<dbReference type="InterPro" id="IPR044060">
    <property type="entry name" value="Bacterial_rp_domain"/>
</dbReference>
<dbReference type="InterPro" id="IPR026444">
    <property type="entry name" value="Secre_tail"/>
</dbReference>
<dbReference type="eggNOG" id="COG1409">
    <property type="taxonomic scope" value="Bacteria"/>
</dbReference>
<keyword evidence="7" id="KW-0624">Polysaccharide degradation</keyword>
<feature type="domain" description="MAM" evidence="11">
    <location>
        <begin position="890"/>
        <end position="1057"/>
    </location>
</feature>
<dbReference type="SUPFAM" id="SSF49899">
    <property type="entry name" value="Concanavalin A-like lectins/glucanases"/>
    <property type="match status" value="3"/>
</dbReference>
<dbReference type="Pfam" id="PF00082">
    <property type="entry name" value="Peptidase_S8"/>
    <property type="match status" value="1"/>
</dbReference>
<dbReference type="InterPro" id="IPR015914">
    <property type="entry name" value="PAPs_N"/>
</dbReference>
<feature type="domain" description="Fibronectin type-III" evidence="12">
    <location>
        <begin position="794"/>
        <end position="879"/>
    </location>
</feature>
<protein>
    <recommendedName>
        <fullName evidence="15">Peptidase S8</fullName>
    </recommendedName>
</protein>
<evidence type="ECO:0000256" key="7">
    <source>
        <dbReference type="ARBA" id="ARBA00023326"/>
    </source>
</evidence>
<dbReference type="SUPFAM" id="SSF52743">
    <property type="entry name" value="Subtilisin-like"/>
    <property type="match status" value="1"/>
</dbReference>
<dbReference type="SUPFAM" id="SSF49785">
    <property type="entry name" value="Galactose-binding domain-like"/>
    <property type="match status" value="1"/>
</dbReference>
<keyword evidence="5" id="KW-0119">Carbohydrate metabolism</keyword>
<accession>A0A023BUL7</accession>
<dbReference type="SUPFAM" id="SSF49363">
    <property type="entry name" value="Purple acid phosphatase, N-terminal domain"/>
    <property type="match status" value="1"/>
</dbReference>
<feature type="region of interest" description="Disordered" evidence="9">
    <location>
        <begin position="135"/>
        <end position="159"/>
    </location>
</feature>
<evidence type="ECO:0000256" key="5">
    <source>
        <dbReference type="ARBA" id="ARBA00023277"/>
    </source>
</evidence>
<dbReference type="PANTHER" id="PTHR23282">
    <property type="entry name" value="APICAL ENDOSOMAL GLYCOPROTEIN PRECURSOR"/>
    <property type="match status" value="1"/>
</dbReference>
<comment type="similarity">
    <text evidence="8">Belongs to the peptidase S8 family.</text>
</comment>